<dbReference type="InterPro" id="IPR001208">
    <property type="entry name" value="MCM_dom"/>
</dbReference>
<dbReference type="EMBL" id="PCXL01000026">
    <property type="protein sequence ID" value="PIR37284.1"/>
    <property type="molecule type" value="Genomic_DNA"/>
</dbReference>
<feature type="domain" description="AAA+ ATPase" evidence="4">
    <location>
        <begin position="209"/>
        <end position="374"/>
    </location>
</feature>
<dbReference type="Gene3D" id="3.40.50.300">
    <property type="entry name" value="P-loop containing nucleotide triphosphate hydrolases"/>
    <property type="match status" value="1"/>
</dbReference>
<dbReference type="CDD" id="cd00009">
    <property type="entry name" value="AAA"/>
    <property type="match status" value="1"/>
</dbReference>
<dbReference type="InterPro" id="IPR027417">
    <property type="entry name" value="P-loop_NTPase"/>
</dbReference>
<evidence type="ECO:0000256" key="1">
    <source>
        <dbReference type="ARBA" id="ARBA00006354"/>
    </source>
</evidence>
<dbReference type="NCBIfam" id="TIGR00368">
    <property type="entry name" value="YifB family Mg chelatase-like AAA ATPase"/>
    <property type="match status" value="1"/>
</dbReference>
<sequence>MSAQTHVLDAEIISIETDLSNGLHQFSIVGLPDKSVEEARDRISAAIKNSGFDSPKSQNKKIVMSLAPADIKKEGSFFDLGMALGYLKAQGLVHTITDDKIFVGELSLDGEVKSVKGILPITLKAAREGFKEIYIPYANKKEASLVHGITIFGVKNLKQLVEHLEGKPGKKIEPTPHEKPATSEVRTNSLAYIKGQESAKRALAIAASGKHNIAFFGPPGTGKTMLARALRDLMPPLSFDDALEVTSIYSVAGLLKETYIKQDAPFRSPHHSASHVALIGGGATPRPGEITLAHKGVLFLDEFPEFDRRVIEALRQPLEDRVVSVSRAKGSALFPADIILVASMNPCPCGYYGFKGKSCVCSAASIERYRKKISGPIMDRIDMWVEVGPVKHEVLLDAVDNLEESTEVQKQIISAREKQYARTEGKLNSELSAQDIITKITLGEKEKEILNTAAKTLGISARSYHRTIKVACTIADMEGSERITEHHMLEALQYRPKIDK</sequence>
<gene>
    <name evidence="5" type="ORF">COV34_03625</name>
</gene>
<evidence type="ECO:0000313" key="6">
    <source>
        <dbReference type="Proteomes" id="UP000231333"/>
    </source>
</evidence>
<accession>A0A2H0QU05</accession>
<comment type="similarity">
    <text evidence="1">Belongs to the Mg-chelatase subunits D/I family. ComM subfamily.</text>
</comment>
<dbReference type="Proteomes" id="UP000231333">
    <property type="component" value="Unassembled WGS sequence"/>
</dbReference>
<dbReference type="InterPro" id="IPR014721">
    <property type="entry name" value="Ribsml_uS5_D2-typ_fold_subgr"/>
</dbReference>
<keyword evidence="2" id="KW-0547">Nucleotide-binding</keyword>
<evidence type="ECO:0000313" key="5">
    <source>
        <dbReference type="EMBL" id="PIR37284.1"/>
    </source>
</evidence>
<dbReference type="InterPro" id="IPR025158">
    <property type="entry name" value="Mg_chelat-rel_C"/>
</dbReference>
<organism evidence="5 6">
    <name type="scientific">Candidatus Zambryskibacteria bacterium CG10_big_fil_rev_8_21_14_0_10_42_12</name>
    <dbReference type="NCBI Taxonomy" id="1975115"/>
    <lineage>
        <taxon>Bacteria</taxon>
        <taxon>Candidatus Zambryskiibacteriota</taxon>
    </lineage>
</organism>
<dbReference type="InterPro" id="IPR004482">
    <property type="entry name" value="Mg_chelat-rel"/>
</dbReference>
<dbReference type="PANTHER" id="PTHR32039">
    <property type="entry name" value="MAGNESIUM-CHELATASE SUBUNIT CHLI"/>
    <property type="match status" value="1"/>
</dbReference>
<dbReference type="Pfam" id="PF01078">
    <property type="entry name" value="Mg_chelatase"/>
    <property type="match status" value="1"/>
</dbReference>
<dbReference type="InterPro" id="IPR000523">
    <property type="entry name" value="Mg_chelatse_chII-like_cat_dom"/>
</dbReference>
<dbReference type="InterPro" id="IPR020568">
    <property type="entry name" value="Ribosomal_Su5_D2-typ_SF"/>
</dbReference>
<name>A0A2H0QU05_9BACT</name>
<evidence type="ECO:0000256" key="2">
    <source>
        <dbReference type="ARBA" id="ARBA00022741"/>
    </source>
</evidence>
<evidence type="ECO:0000256" key="3">
    <source>
        <dbReference type="ARBA" id="ARBA00022840"/>
    </source>
</evidence>
<dbReference type="SMART" id="SM00382">
    <property type="entry name" value="AAA"/>
    <property type="match status" value="1"/>
</dbReference>
<dbReference type="SUPFAM" id="SSF54211">
    <property type="entry name" value="Ribosomal protein S5 domain 2-like"/>
    <property type="match status" value="1"/>
</dbReference>
<dbReference type="InterPro" id="IPR003593">
    <property type="entry name" value="AAA+_ATPase"/>
</dbReference>
<dbReference type="PANTHER" id="PTHR32039:SF7">
    <property type="entry name" value="COMPETENCE PROTEIN COMM"/>
    <property type="match status" value="1"/>
</dbReference>
<reference evidence="5 6" key="1">
    <citation type="submission" date="2017-09" db="EMBL/GenBank/DDBJ databases">
        <title>Depth-based differentiation of microbial function through sediment-hosted aquifers and enrichment of novel symbionts in the deep terrestrial subsurface.</title>
        <authorList>
            <person name="Probst A.J."/>
            <person name="Ladd B."/>
            <person name="Jarett J.K."/>
            <person name="Geller-Mcgrath D.E."/>
            <person name="Sieber C.M."/>
            <person name="Emerson J.B."/>
            <person name="Anantharaman K."/>
            <person name="Thomas B.C."/>
            <person name="Malmstrom R."/>
            <person name="Stieglmeier M."/>
            <person name="Klingl A."/>
            <person name="Woyke T."/>
            <person name="Ryan C.M."/>
            <person name="Banfield J.F."/>
        </authorList>
    </citation>
    <scope>NUCLEOTIDE SEQUENCE [LARGE SCALE GENOMIC DNA]</scope>
    <source>
        <strain evidence="5">CG10_big_fil_rev_8_21_14_0_10_42_12</strain>
    </source>
</reference>
<protein>
    <submittedName>
        <fullName evidence="5">Magnesium chelatase</fullName>
    </submittedName>
</protein>
<proteinExistence type="inferred from homology"/>
<dbReference type="SUPFAM" id="SSF52540">
    <property type="entry name" value="P-loop containing nucleoside triphosphate hydrolases"/>
    <property type="match status" value="1"/>
</dbReference>
<comment type="caution">
    <text evidence="5">The sequence shown here is derived from an EMBL/GenBank/DDBJ whole genome shotgun (WGS) entry which is preliminary data.</text>
</comment>
<dbReference type="InterPro" id="IPR045006">
    <property type="entry name" value="CHLI-like"/>
</dbReference>
<keyword evidence="3" id="KW-0067">ATP-binding</keyword>
<evidence type="ECO:0000259" key="4">
    <source>
        <dbReference type="SMART" id="SM00382"/>
    </source>
</evidence>
<dbReference type="Pfam" id="PF13335">
    <property type="entry name" value="Mg_chelatase_C"/>
    <property type="match status" value="1"/>
</dbReference>
<dbReference type="Gene3D" id="3.30.230.10">
    <property type="match status" value="1"/>
</dbReference>
<dbReference type="Pfam" id="PF13541">
    <property type="entry name" value="ChlI"/>
    <property type="match status" value="1"/>
</dbReference>
<dbReference type="GO" id="GO:0005524">
    <property type="term" value="F:ATP binding"/>
    <property type="evidence" value="ECO:0007669"/>
    <property type="project" value="UniProtKB-KW"/>
</dbReference>
<dbReference type="AlphaFoldDB" id="A0A2H0QU05"/>
<dbReference type="GO" id="GO:0003677">
    <property type="term" value="F:DNA binding"/>
    <property type="evidence" value="ECO:0007669"/>
    <property type="project" value="InterPro"/>
</dbReference>
<dbReference type="PRINTS" id="PR01657">
    <property type="entry name" value="MCMFAMILY"/>
</dbReference>